<dbReference type="EMBL" id="RAYQ01000001">
    <property type="protein sequence ID" value="RKI94041.1"/>
    <property type="molecule type" value="Genomic_DNA"/>
</dbReference>
<sequence>MVIFMDYRIEELLPIISGLALEYGGYESTSITYEKAQELMEAVLFCLNEYQDSNPCAPARRDISTKEQYRIGMKLVFEKVERIRKIFNEITLQFEDFGVKCLYDTVQKGIPRFLKWYNIKFCPQNTILTLDYPLLADYGSLKGADAVYQYILAIRTEQLFLCAFRKRYILLVLEKYNSEYQDMAENICGIVLTNMIGHIAVRKAFDDTEFTNAEYQQLSKMFSGKSISEIEEVIKNFIGEITGRFYDNNMELSAYLYCEANNIAVRIYTANQYGALSRVFLL</sequence>
<organism evidence="1 2">
    <name type="scientific">Parablautia intestinalis</name>
    <dbReference type="NCBI Taxonomy" id="2320100"/>
    <lineage>
        <taxon>Bacteria</taxon>
        <taxon>Bacillati</taxon>
        <taxon>Bacillota</taxon>
        <taxon>Clostridia</taxon>
        <taxon>Lachnospirales</taxon>
        <taxon>Lachnospiraceae</taxon>
        <taxon>Parablautia</taxon>
    </lineage>
</organism>
<proteinExistence type="predicted"/>
<dbReference type="Proteomes" id="UP000280696">
    <property type="component" value="Unassembled WGS sequence"/>
</dbReference>
<protein>
    <submittedName>
        <fullName evidence="1">Uncharacterized protein</fullName>
    </submittedName>
</protein>
<evidence type="ECO:0000313" key="1">
    <source>
        <dbReference type="EMBL" id="RKI94041.1"/>
    </source>
</evidence>
<dbReference type="Pfam" id="PF19677">
    <property type="entry name" value="DUF6179"/>
    <property type="match status" value="1"/>
</dbReference>
<dbReference type="OrthoDB" id="1907610at2"/>
<gene>
    <name evidence="1" type="ORF">D7V94_00190</name>
</gene>
<name>A0A3A9B2Q4_9FIRM</name>
<dbReference type="InterPro" id="IPR045751">
    <property type="entry name" value="DUF6179"/>
</dbReference>
<reference evidence="1 2" key="1">
    <citation type="submission" date="2018-09" db="EMBL/GenBank/DDBJ databases">
        <title>Murine metabolic-syndrome-specific gut microbial biobank.</title>
        <authorList>
            <person name="Liu C."/>
        </authorList>
    </citation>
    <scope>NUCLEOTIDE SEQUENCE [LARGE SCALE GENOMIC DNA]</scope>
    <source>
        <strain evidence="1 2">0.1xD8-82</strain>
    </source>
</reference>
<evidence type="ECO:0000313" key="2">
    <source>
        <dbReference type="Proteomes" id="UP000280696"/>
    </source>
</evidence>
<keyword evidence="2" id="KW-1185">Reference proteome</keyword>
<dbReference type="AlphaFoldDB" id="A0A3A9B2Q4"/>
<dbReference type="RefSeq" id="WP_120465659.1">
    <property type="nucleotide sequence ID" value="NZ_RAYQ01000001.1"/>
</dbReference>
<accession>A0A3A9B2Q4</accession>
<comment type="caution">
    <text evidence="1">The sequence shown here is derived from an EMBL/GenBank/DDBJ whole genome shotgun (WGS) entry which is preliminary data.</text>
</comment>